<reference evidence="3" key="1">
    <citation type="submission" date="2025-08" db="UniProtKB">
        <authorList>
            <consortium name="RefSeq"/>
        </authorList>
    </citation>
    <scope>IDENTIFICATION</scope>
</reference>
<feature type="compositionally biased region" description="Polar residues" evidence="1">
    <location>
        <begin position="71"/>
        <end position="81"/>
    </location>
</feature>
<dbReference type="Proteomes" id="UP000694915">
    <property type="component" value="Unplaced"/>
</dbReference>
<proteinExistence type="predicted"/>
<name>A0ABM1AUR4_MICOH</name>
<feature type="region of interest" description="Disordered" evidence="1">
    <location>
        <begin position="65"/>
        <end position="120"/>
    </location>
</feature>
<feature type="compositionally biased region" description="Polar residues" evidence="1">
    <location>
        <begin position="165"/>
        <end position="175"/>
    </location>
</feature>
<sequence>MHTRLRTHHTPAPPVRTNGPAPLAPAGPRGQLPGEGAFCLSGRQLGKALQVSPYLRCFQCGDSSPEPLTAARSQPTRSSGTVPAAPPPGCEPGFPAQHPRRGPATAGLSRPSPPPPAPALLSLLPARLWSAARRPPPEVRPYPGRQAGAHSSAEPPLPCCPGPTRTHSPSAANQRQENRRLVLSLALATTRSEGRSAHTPTSSPFWGNTLR</sequence>
<dbReference type="GeneID" id="106144311"/>
<keyword evidence="2" id="KW-1185">Reference proteome</keyword>
<dbReference type="RefSeq" id="XP_013208678.1">
    <property type="nucleotide sequence ID" value="XM_013353224.1"/>
</dbReference>
<feature type="region of interest" description="Disordered" evidence="1">
    <location>
        <begin position="189"/>
        <end position="211"/>
    </location>
</feature>
<accession>A0ABM1AUR4</accession>
<feature type="region of interest" description="Disordered" evidence="1">
    <location>
        <begin position="135"/>
        <end position="177"/>
    </location>
</feature>
<feature type="compositionally biased region" description="Polar residues" evidence="1">
    <location>
        <begin position="198"/>
        <end position="211"/>
    </location>
</feature>
<evidence type="ECO:0000256" key="1">
    <source>
        <dbReference type="SAM" id="MobiDB-lite"/>
    </source>
</evidence>
<organism evidence="2 3">
    <name type="scientific">Microtus ochrogaster</name>
    <name type="common">Prairie vole</name>
    <dbReference type="NCBI Taxonomy" id="79684"/>
    <lineage>
        <taxon>Eukaryota</taxon>
        <taxon>Metazoa</taxon>
        <taxon>Chordata</taxon>
        <taxon>Craniata</taxon>
        <taxon>Vertebrata</taxon>
        <taxon>Euteleostomi</taxon>
        <taxon>Mammalia</taxon>
        <taxon>Eutheria</taxon>
        <taxon>Euarchontoglires</taxon>
        <taxon>Glires</taxon>
        <taxon>Rodentia</taxon>
        <taxon>Myomorpha</taxon>
        <taxon>Muroidea</taxon>
        <taxon>Cricetidae</taxon>
        <taxon>Arvicolinae</taxon>
        <taxon>Microtus</taxon>
    </lineage>
</organism>
<protein>
    <submittedName>
        <fullName evidence="3">Atherin-like</fullName>
    </submittedName>
</protein>
<gene>
    <name evidence="3" type="primary">LOC106144311</name>
</gene>
<evidence type="ECO:0000313" key="2">
    <source>
        <dbReference type="Proteomes" id="UP000694915"/>
    </source>
</evidence>
<evidence type="ECO:0000313" key="3">
    <source>
        <dbReference type="RefSeq" id="XP_013208678.1"/>
    </source>
</evidence>
<feature type="compositionally biased region" description="Low complexity" evidence="1">
    <location>
        <begin position="19"/>
        <end position="29"/>
    </location>
</feature>
<feature type="region of interest" description="Disordered" evidence="1">
    <location>
        <begin position="1"/>
        <end position="29"/>
    </location>
</feature>